<evidence type="ECO:0000259" key="1">
    <source>
        <dbReference type="PROSITE" id="PS51832"/>
    </source>
</evidence>
<protein>
    <submittedName>
        <fullName evidence="2">HD domain-containing protein</fullName>
    </submittedName>
</protein>
<dbReference type="RefSeq" id="WP_177187781.1">
    <property type="nucleotide sequence ID" value="NZ_FOVE01000005.1"/>
</dbReference>
<dbReference type="AlphaFoldDB" id="A0A1I4XDQ3"/>
<dbReference type="CDD" id="cd00077">
    <property type="entry name" value="HDc"/>
    <property type="match status" value="1"/>
</dbReference>
<dbReference type="Gene3D" id="1.10.3210.10">
    <property type="entry name" value="Hypothetical protein af1432"/>
    <property type="match status" value="1"/>
</dbReference>
<dbReference type="EMBL" id="FOVE01000005">
    <property type="protein sequence ID" value="SFN24048.1"/>
    <property type="molecule type" value="Genomic_DNA"/>
</dbReference>
<dbReference type="PROSITE" id="PS51832">
    <property type="entry name" value="HD_GYP"/>
    <property type="match status" value="1"/>
</dbReference>
<name>A0A1I4XDQ3_9NEIS</name>
<dbReference type="InterPro" id="IPR006674">
    <property type="entry name" value="HD_domain"/>
</dbReference>
<dbReference type="Proteomes" id="UP000242869">
    <property type="component" value="Unassembled WGS sequence"/>
</dbReference>
<dbReference type="PANTHER" id="PTHR43155:SF2">
    <property type="entry name" value="CYCLIC DI-GMP PHOSPHODIESTERASE PA4108"/>
    <property type="match status" value="1"/>
</dbReference>
<dbReference type="PANTHER" id="PTHR43155">
    <property type="entry name" value="CYCLIC DI-GMP PHOSPHODIESTERASE PA4108-RELATED"/>
    <property type="match status" value="1"/>
</dbReference>
<feature type="domain" description="HD-GYP" evidence="1">
    <location>
        <begin position="107"/>
        <end position="302"/>
    </location>
</feature>
<gene>
    <name evidence="2" type="ORF">SAMN05660284_00981</name>
</gene>
<dbReference type="InterPro" id="IPR003607">
    <property type="entry name" value="HD/PDEase_dom"/>
</dbReference>
<dbReference type="STRING" id="83765.SAMN05660284_00981"/>
<dbReference type="GO" id="GO:0008081">
    <property type="term" value="F:phosphoric diester hydrolase activity"/>
    <property type="evidence" value="ECO:0007669"/>
    <property type="project" value="UniProtKB-ARBA"/>
</dbReference>
<reference evidence="3" key="1">
    <citation type="submission" date="2016-10" db="EMBL/GenBank/DDBJ databases">
        <authorList>
            <person name="Varghese N."/>
            <person name="Submissions S."/>
        </authorList>
    </citation>
    <scope>NUCLEOTIDE SEQUENCE [LARGE SCALE GENOMIC DNA]</scope>
    <source>
        <strain evidence="3">DSM 6150</strain>
    </source>
</reference>
<evidence type="ECO:0000313" key="3">
    <source>
        <dbReference type="Proteomes" id="UP000242869"/>
    </source>
</evidence>
<keyword evidence="3" id="KW-1185">Reference proteome</keyword>
<dbReference type="InterPro" id="IPR037522">
    <property type="entry name" value="HD_GYP_dom"/>
</dbReference>
<dbReference type="Pfam" id="PF01966">
    <property type="entry name" value="HD"/>
    <property type="match status" value="1"/>
</dbReference>
<dbReference type="SUPFAM" id="SSF109604">
    <property type="entry name" value="HD-domain/PDEase-like"/>
    <property type="match status" value="1"/>
</dbReference>
<organism evidence="2 3">
    <name type="scientific">Formivibrio citricus</name>
    <dbReference type="NCBI Taxonomy" id="83765"/>
    <lineage>
        <taxon>Bacteria</taxon>
        <taxon>Pseudomonadati</taxon>
        <taxon>Pseudomonadota</taxon>
        <taxon>Betaproteobacteria</taxon>
        <taxon>Neisseriales</taxon>
        <taxon>Chitinibacteraceae</taxon>
        <taxon>Formivibrio</taxon>
    </lineage>
</organism>
<accession>A0A1I4XDQ3</accession>
<proteinExistence type="predicted"/>
<evidence type="ECO:0000313" key="2">
    <source>
        <dbReference type="EMBL" id="SFN24048.1"/>
    </source>
</evidence>
<sequence>MQDLSLDEVNRHYLDRVISLSDSQPVEAGEDIYSANGIKLLSKGARISREAQERLIMHKLKRPLEVCIKVSDSINPDWLAQAADRVIEETPELRPLFGLTDLTRWIDEIPLNGAMHGMISVSAGQEACGLQHNLRVALVALAIGYKLELPDSDMQILAIAGLLHDMGELYLDPNFIDRKKPISLEAWRHVSAHPVIGYKLAASVCGLHPAAAQAILDHHERGDGSGYPKGVKSSEQSRLGSILSAAELVASIADVSNHSLARADIALRMGMNEFPQDVISVINQAAAERTGPPPETGHTDEDMHALFLRIARVLDVIEDFGPRVSGLNEEKRLFERVVERFHCIQRAFSSSGLDQCHDSACLGALIGDASEWLRFEADLVVHEIRWRMRDLVRDLALRASLLPSPSASEFFQPLVEALQEKNDLALPER</sequence>